<comment type="similarity">
    <text evidence="2">Belongs to the FliJ family.</text>
</comment>
<keyword evidence="7" id="KW-1005">Bacterial flagellum biogenesis</keyword>
<comment type="subcellular location">
    <subcellularLocation>
        <location evidence="1">Cell membrane</location>
        <topology evidence="1">Peripheral membrane protein</topology>
        <orientation evidence="1">Cytoplasmic side</orientation>
    </subcellularLocation>
</comment>
<gene>
    <name evidence="13" type="primary">fliJ</name>
    <name evidence="13" type="ORF">HER31_10960</name>
</gene>
<dbReference type="InterPro" id="IPR052570">
    <property type="entry name" value="FliJ"/>
</dbReference>
<dbReference type="GO" id="GO:0009288">
    <property type="term" value="C:bacterial-type flagellum"/>
    <property type="evidence" value="ECO:0007669"/>
    <property type="project" value="InterPro"/>
</dbReference>
<sequence>MADPKQLGKVLVMVDKQLEQANLALRQARSTVDALQQQMQQLQNYRWDYIKQAQNKKGGTLQASEYQQFHFYISKLDSTITQHVAKQRQAQEAVQQKQQDWQQAKQRQQALQLLIDNAEQQRRSAEAKREQSALDEFSTQQYLRRQR</sequence>
<dbReference type="InterPro" id="IPR012823">
    <property type="entry name" value="Flagell_FliJ"/>
</dbReference>
<keyword evidence="11" id="KW-0175">Coiled coil</keyword>
<keyword evidence="14" id="KW-1185">Reference proteome</keyword>
<evidence type="ECO:0000256" key="7">
    <source>
        <dbReference type="ARBA" id="ARBA00022795"/>
    </source>
</evidence>
<organism evidence="13 14">
    <name type="scientific">Ferrimonas lipolytica</name>
    <dbReference type="NCBI Taxonomy" id="2724191"/>
    <lineage>
        <taxon>Bacteria</taxon>
        <taxon>Pseudomonadati</taxon>
        <taxon>Pseudomonadota</taxon>
        <taxon>Gammaproteobacteria</taxon>
        <taxon>Alteromonadales</taxon>
        <taxon>Ferrimonadaceae</taxon>
        <taxon>Ferrimonas</taxon>
    </lineage>
</organism>
<dbReference type="RefSeq" id="WP_168660613.1">
    <property type="nucleotide sequence ID" value="NZ_CP051180.1"/>
</dbReference>
<dbReference type="PANTHER" id="PTHR38786">
    <property type="entry name" value="FLAGELLAR FLIJ PROTEIN"/>
    <property type="match status" value="1"/>
</dbReference>
<evidence type="ECO:0000256" key="9">
    <source>
        <dbReference type="ARBA" id="ARBA00023136"/>
    </source>
</evidence>
<feature type="compositionally biased region" description="Basic and acidic residues" evidence="12">
    <location>
        <begin position="119"/>
        <end position="132"/>
    </location>
</feature>
<proteinExistence type="inferred from homology"/>
<evidence type="ECO:0000256" key="4">
    <source>
        <dbReference type="ARBA" id="ARBA00022448"/>
    </source>
</evidence>
<name>A0A6H1UGA5_9GAMM</name>
<evidence type="ECO:0000256" key="3">
    <source>
        <dbReference type="ARBA" id="ARBA00020392"/>
    </source>
</evidence>
<protein>
    <recommendedName>
        <fullName evidence="3">Flagellar FliJ protein</fullName>
    </recommendedName>
</protein>
<keyword evidence="9" id="KW-0472">Membrane</keyword>
<dbReference type="InterPro" id="IPR053716">
    <property type="entry name" value="Flag_assembly_chemotaxis_eff"/>
</dbReference>
<evidence type="ECO:0000256" key="11">
    <source>
        <dbReference type="SAM" id="Coils"/>
    </source>
</evidence>
<keyword evidence="5" id="KW-1003">Cell membrane</keyword>
<dbReference type="EMBL" id="CP051180">
    <property type="protein sequence ID" value="QIZ77353.1"/>
    <property type="molecule type" value="Genomic_DNA"/>
</dbReference>
<keyword evidence="13" id="KW-0969">Cilium</keyword>
<evidence type="ECO:0000256" key="12">
    <source>
        <dbReference type="SAM" id="MobiDB-lite"/>
    </source>
</evidence>
<dbReference type="NCBIfam" id="TIGR02473">
    <property type="entry name" value="flagell_FliJ"/>
    <property type="match status" value="1"/>
</dbReference>
<dbReference type="GO" id="GO:0044781">
    <property type="term" value="P:bacterial-type flagellum organization"/>
    <property type="evidence" value="ECO:0007669"/>
    <property type="project" value="UniProtKB-KW"/>
</dbReference>
<feature type="compositionally biased region" description="Polar residues" evidence="12">
    <location>
        <begin position="137"/>
        <end position="147"/>
    </location>
</feature>
<dbReference type="Gene3D" id="1.10.287.1700">
    <property type="match status" value="1"/>
</dbReference>
<keyword evidence="4" id="KW-0813">Transport</keyword>
<dbReference type="Proteomes" id="UP000501602">
    <property type="component" value="Chromosome"/>
</dbReference>
<evidence type="ECO:0000256" key="8">
    <source>
        <dbReference type="ARBA" id="ARBA00022927"/>
    </source>
</evidence>
<evidence type="ECO:0000313" key="13">
    <source>
        <dbReference type="EMBL" id="QIZ77353.1"/>
    </source>
</evidence>
<feature type="region of interest" description="Disordered" evidence="12">
    <location>
        <begin position="119"/>
        <end position="147"/>
    </location>
</feature>
<evidence type="ECO:0000256" key="1">
    <source>
        <dbReference type="ARBA" id="ARBA00004413"/>
    </source>
</evidence>
<keyword evidence="6" id="KW-0145">Chemotaxis</keyword>
<dbReference type="Pfam" id="PF02050">
    <property type="entry name" value="FliJ"/>
    <property type="match status" value="1"/>
</dbReference>
<keyword evidence="13" id="KW-0966">Cell projection</keyword>
<dbReference type="AlphaFoldDB" id="A0A6H1UGA5"/>
<dbReference type="PANTHER" id="PTHR38786:SF1">
    <property type="entry name" value="FLAGELLAR FLIJ PROTEIN"/>
    <property type="match status" value="1"/>
</dbReference>
<evidence type="ECO:0000256" key="10">
    <source>
        <dbReference type="ARBA" id="ARBA00023225"/>
    </source>
</evidence>
<dbReference type="KEGG" id="fes:HER31_10960"/>
<dbReference type="GO" id="GO:0005886">
    <property type="term" value="C:plasma membrane"/>
    <property type="evidence" value="ECO:0007669"/>
    <property type="project" value="UniProtKB-SubCell"/>
</dbReference>
<keyword evidence="8" id="KW-0653">Protein transport</keyword>
<evidence type="ECO:0000313" key="14">
    <source>
        <dbReference type="Proteomes" id="UP000501602"/>
    </source>
</evidence>
<evidence type="ECO:0000256" key="2">
    <source>
        <dbReference type="ARBA" id="ARBA00010004"/>
    </source>
</evidence>
<dbReference type="GO" id="GO:0006935">
    <property type="term" value="P:chemotaxis"/>
    <property type="evidence" value="ECO:0007669"/>
    <property type="project" value="UniProtKB-KW"/>
</dbReference>
<evidence type="ECO:0000256" key="6">
    <source>
        <dbReference type="ARBA" id="ARBA00022500"/>
    </source>
</evidence>
<accession>A0A6H1UGA5</accession>
<dbReference type="GO" id="GO:0015031">
    <property type="term" value="P:protein transport"/>
    <property type="evidence" value="ECO:0007669"/>
    <property type="project" value="UniProtKB-KW"/>
</dbReference>
<keyword evidence="13" id="KW-0282">Flagellum</keyword>
<feature type="coiled-coil region" evidence="11">
    <location>
        <begin position="18"/>
        <end position="45"/>
    </location>
</feature>
<reference evidence="13 14" key="1">
    <citation type="submission" date="2020-04" db="EMBL/GenBank/DDBJ databases">
        <title>Ferrimonas sp. S7 isolated from sea water.</title>
        <authorList>
            <person name="Bae S.S."/>
            <person name="Baek K."/>
        </authorList>
    </citation>
    <scope>NUCLEOTIDE SEQUENCE [LARGE SCALE GENOMIC DNA]</scope>
    <source>
        <strain evidence="13 14">S7</strain>
    </source>
</reference>
<keyword evidence="10" id="KW-1006">Bacterial flagellum protein export</keyword>
<dbReference type="GO" id="GO:0071973">
    <property type="term" value="P:bacterial-type flagellum-dependent cell motility"/>
    <property type="evidence" value="ECO:0007669"/>
    <property type="project" value="InterPro"/>
</dbReference>
<evidence type="ECO:0000256" key="5">
    <source>
        <dbReference type="ARBA" id="ARBA00022475"/>
    </source>
</evidence>